<evidence type="ECO:0000313" key="2">
    <source>
        <dbReference type="Proteomes" id="UP000587942"/>
    </source>
</evidence>
<dbReference type="AlphaFoldDB" id="A0A846TD03"/>
<reference evidence="1 2" key="1">
    <citation type="submission" date="2020-03" db="EMBL/GenBank/DDBJ databases">
        <authorList>
            <person name="Sun Q."/>
        </authorList>
    </citation>
    <scope>NUCLEOTIDE SEQUENCE [LARGE SCALE GENOMIC DNA]</scope>
    <source>
        <strain evidence="1 2">KACC 21451</strain>
    </source>
</reference>
<protein>
    <recommendedName>
        <fullName evidence="3">PD-(D/E)XK nuclease superfamily protein</fullName>
    </recommendedName>
</protein>
<name>A0A846TD03_9BACI</name>
<dbReference type="Pfam" id="PF14281">
    <property type="entry name" value="PDDEXK_4"/>
    <property type="match status" value="1"/>
</dbReference>
<accession>A0A846TD03</accession>
<sequence length="438" mass="51786">MIEKTCPRCGSTLIEEVYEREHETDDGGMLIDVHPINLCTDQHCGYMERDEPLPEIKYQQGEDRLLLVYPDEKGRILELRDLVIWPPIHYLSILGRGDWEEYRGNHDVEVLLENARDNDAYGKMQPNLFEFATSELSQDAFLCWLLAWSQDDYRSINKPLHRAALDFVSTIFNVHGEPLPLIKKIEIEKQYKGLDVLAVVNDRYAILIEDKTFTKNHSDQLRRYSEAVYIRNPEWIQLPIYYKIADQSHYQSVTAAHYFPFTRKRMIQILRRGRDNGVTHDVFLDYLSRLEWLNEQYEAFKHVPVDEWNSFAWQGFFIELQKVIDGNWGYISNRKGGFWGFWWKPERLGDKSYYLQLEENRLCVKLTAAEEVNMLENARTILKSVLAESDRKSLSMRKPKQLRTGKTMTIAYRPDILQVTENGNVDMERTIEELRKWE</sequence>
<dbReference type="Proteomes" id="UP000587942">
    <property type="component" value="Unassembled WGS sequence"/>
</dbReference>
<proteinExistence type="predicted"/>
<evidence type="ECO:0000313" key="1">
    <source>
        <dbReference type="EMBL" id="NKE04780.1"/>
    </source>
</evidence>
<dbReference type="RefSeq" id="WP_167831259.1">
    <property type="nucleotide sequence ID" value="NZ_JAAVUM010000002.1"/>
</dbReference>
<evidence type="ECO:0008006" key="3">
    <source>
        <dbReference type="Google" id="ProtNLM"/>
    </source>
</evidence>
<comment type="caution">
    <text evidence="1">The sequence shown here is derived from an EMBL/GenBank/DDBJ whole genome shotgun (WGS) entry which is preliminary data.</text>
</comment>
<gene>
    <name evidence="1" type="ORF">GWK17_04750</name>
</gene>
<organism evidence="1 2">
    <name type="scientific">Mesobacillus selenatarsenatis</name>
    <dbReference type="NCBI Taxonomy" id="388741"/>
    <lineage>
        <taxon>Bacteria</taxon>
        <taxon>Bacillati</taxon>
        <taxon>Bacillota</taxon>
        <taxon>Bacilli</taxon>
        <taxon>Bacillales</taxon>
        <taxon>Bacillaceae</taxon>
        <taxon>Mesobacillus</taxon>
    </lineage>
</organism>
<dbReference type="EMBL" id="JAAVUM010000002">
    <property type="protein sequence ID" value="NKE04780.1"/>
    <property type="molecule type" value="Genomic_DNA"/>
</dbReference>
<dbReference type="InterPro" id="IPR029470">
    <property type="entry name" value="PDDEXK_4"/>
</dbReference>